<accession>A0A974P4U7</accession>
<gene>
    <name evidence="2" type="ORF">JKL49_07985</name>
</gene>
<feature type="region of interest" description="Disordered" evidence="1">
    <location>
        <begin position="97"/>
        <end position="124"/>
    </location>
</feature>
<dbReference type="Pfam" id="PF13432">
    <property type="entry name" value="TPR_16"/>
    <property type="match status" value="1"/>
</dbReference>
<reference evidence="2" key="1">
    <citation type="submission" date="2021-01" db="EMBL/GenBank/DDBJ databases">
        <title>Genome sequence of Phenylobacterium sp. 20VBR1 isolated from a valley glaceir, Ny-Alesund, Svalbard.</title>
        <authorList>
            <person name="Thomas F.A."/>
            <person name="Krishnan K.P."/>
            <person name="Sinha R.K."/>
        </authorList>
    </citation>
    <scope>NUCLEOTIDE SEQUENCE</scope>
    <source>
        <strain evidence="2">20VBR1</strain>
    </source>
</reference>
<sequence>MARTAPVPVLPSVVSAPPAAPPVRAVEARGPVEGDRAGEVRAAAFAALEAGDLDAAEAQFERALKIVPRDRDASGGLGWCGCASSVLRRPGSCCPPRPRVRAPRTGRRPMRLQASSPTCKGRRLPQRGKLTEAEVTARRLAAKPQAYRIEAQLLLGDILAAQQRPAESEVAYRAAIATAPERPEARIGLAVALADQGRADEARTLARQLPDADAARALTARIERDRAARLALAGDTFGAGAALATALNADPEDPWTRYEYAKFLSAHGGQGEAAQVAAPLSGANASPEALSAAALYADSQANPEQAASLIRRIPETRRTKDISDLAARVDTDRTIREAQRLTAQGLSTRAIILLRGELANGALDFGARSRLAQALYDAGDAYQAGSMALTAAQSQLPVEVRPGDAAGFLNVLAAAGQEPAAEQLLANLQTTARSPDNQQAFVGLMTGYAIRKADRQRTEGIMPGLSTRCRPPSRAPPTISA</sequence>
<organism evidence="2">
    <name type="scientific">Phenylobacterium glaciei</name>
    <dbReference type="NCBI Taxonomy" id="2803784"/>
    <lineage>
        <taxon>Bacteria</taxon>
        <taxon>Pseudomonadati</taxon>
        <taxon>Pseudomonadota</taxon>
        <taxon>Alphaproteobacteria</taxon>
        <taxon>Caulobacterales</taxon>
        <taxon>Caulobacteraceae</taxon>
        <taxon>Phenylobacterium</taxon>
    </lineage>
</organism>
<dbReference type="Pfam" id="PF14559">
    <property type="entry name" value="TPR_19"/>
    <property type="match status" value="1"/>
</dbReference>
<feature type="compositionally biased region" description="Basic residues" evidence="1">
    <location>
        <begin position="98"/>
        <end position="110"/>
    </location>
</feature>
<dbReference type="AlphaFoldDB" id="A0A974P4U7"/>
<dbReference type="EMBL" id="CP068570">
    <property type="protein sequence ID" value="QQZ51084.1"/>
    <property type="molecule type" value="Genomic_DNA"/>
</dbReference>
<feature type="region of interest" description="Disordered" evidence="1">
    <location>
        <begin position="462"/>
        <end position="481"/>
    </location>
</feature>
<name>A0A974P4U7_9CAUL</name>
<dbReference type="SUPFAM" id="SSF48452">
    <property type="entry name" value="TPR-like"/>
    <property type="match status" value="1"/>
</dbReference>
<dbReference type="Gene3D" id="1.25.40.10">
    <property type="entry name" value="Tetratricopeptide repeat domain"/>
    <property type="match status" value="1"/>
</dbReference>
<protein>
    <submittedName>
        <fullName evidence="2">Tetratricopeptide repeat protein</fullName>
    </submittedName>
</protein>
<evidence type="ECO:0000313" key="2">
    <source>
        <dbReference type="EMBL" id="QQZ51084.1"/>
    </source>
</evidence>
<evidence type="ECO:0000256" key="1">
    <source>
        <dbReference type="SAM" id="MobiDB-lite"/>
    </source>
</evidence>
<dbReference type="InterPro" id="IPR011990">
    <property type="entry name" value="TPR-like_helical_dom_sf"/>
</dbReference>
<proteinExistence type="predicted"/>